<dbReference type="PANTHER" id="PTHR33204">
    <property type="entry name" value="TRANSCRIPTIONAL REGULATOR, MARR FAMILY"/>
    <property type="match status" value="1"/>
</dbReference>
<keyword evidence="1" id="KW-0805">Transcription regulation</keyword>
<evidence type="ECO:0000256" key="2">
    <source>
        <dbReference type="ARBA" id="ARBA00023125"/>
    </source>
</evidence>
<reference evidence="5" key="3">
    <citation type="submission" date="2023-02" db="EMBL/GenBank/DDBJ databases">
        <title>Proposal of a novel subspecies: Alicyclobacillus hesperidum subspecies aegle.</title>
        <authorList>
            <person name="Goto K."/>
            <person name="Fujii T."/>
            <person name="Yasui K."/>
            <person name="Mochida K."/>
            <person name="Kato-Tanaka Y."/>
            <person name="Morohoshi S."/>
            <person name="An S.Y."/>
            <person name="Kasai H."/>
            <person name="Yokota A."/>
        </authorList>
    </citation>
    <scope>NUCLEOTIDE SEQUENCE</scope>
    <source>
        <strain evidence="5">DSM 12766</strain>
    </source>
</reference>
<reference evidence="6" key="1">
    <citation type="submission" date="2016-10" db="EMBL/GenBank/DDBJ databases">
        <authorList>
            <person name="de Groot N.N."/>
        </authorList>
    </citation>
    <scope>NUCLEOTIDE SEQUENCE [LARGE SCALE GENOMIC DNA]</scope>
    <source>
        <strain evidence="6">DSM 12489</strain>
    </source>
</reference>
<dbReference type="Pfam" id="PF01638">
    <property type="entry name" value="HxlR"/>
    <property type="match status" value="1"/>
</dbReference>
<gene>
    <name evidence="5" type="ORF">Heshes_10790</name>
    <name evidence="6" type="ORF">SAMN04489725_103214</name>
</gene>
<dbReference type="PROSITE" id="PS51118">
    <property type="entry name" value="HTH_HXLR"/>
    <property type="match status" value="1"/>
</dbReference>
<organism evidence="6 7">
    <name type="scientific">Alicyclobacillus hesperidum</name>
    <dbReference type="NCBI Taxonomy" id="89784"/>
    <lineage>
        <taxon>Bacteria</taxon>
        <taxon>Bacillati</taxon>
        <taxon>Bacillota</taxon>
        <taxon>Bacilli</taxon>
        <taxon>Bacillales</taxon>
        <taxon>Alicyclobacillaceae</taxon>
        <taxon>Alicyclobacillus</taxon>
    </lineage>
</organism>
<dbReference type="RefSeq" id="WP_052012212.1">
    <property type="nucleotide sequence ID" value="NZ_BSRA01000005.1"/>
</dbReference>
<evidence type="ECO:0000256" key="3">
    <source>
        <dbReference type="ARBA" id="ARBA00023163"/>
    </source>
</evidence>
<evidence type="ECO:0000313" key="5">
    <source>
        <dbReference type="EMBL" id="GLV13395.1"/>
    </source>
</evidence>
<dbReference type="InterPro" id="IPR002577">
    <property type="entry name" value="HTH_HxlR"/>
</dbReference>
<dbReference type="PANTHER" id="PTHR33204:SF29">
    <property type="entry name" value="TRANSCRIPTIONAL REGULATOR"/>
    <property type="match status" value="1"/>
</dbReference>
<accession>A0A1H2S1S5</accession>
<evidence type="ECO:0000259" key="4">
    <source>
        <dbReference type="PROSITE" id="PS51118"/>
    </source>
</evidence>
<dbReference type="Proteomes" id="UP000182589">
    <property type="component" value="Unassembled WGS sequence"/>
</dbReference>
<dbReference type="Gene3D" id="1.10.10.10">
    <property type="entry name" value="Winged helix-like DNA-binding domain superfamily/Winged helix DNA-binding domain"/>
    <property type="match status" value="1"/>
</dbReference>
<dbReference type="Proteomes" id="UP001157137">
    <property type="component" value="Unassembled WGS sequence"/>
</dbReference>
<evidence type="ECO:0000313" key="6">
    <source>
        <dbReference type="EMBL" id="SDW25064.1"/>
    </source>
</evidence>
<dbReference type="STRING" id="89784.SAMN04489725_103214"/>
<evidence type="ECO:0000313" key="7">
    <source>
        <dbReference type="Proteomes" id="UP000182589"/>
    </source>
</evidence>
<feature type="domain" description="HTH hxlR-type" evidence="4">
    <location>
        <begin position="10"/>
        <end position="109"/>
    </location>
</feature>
<dbReference type="AlphaFoldDB" id="A0A1H2S1S5"/>
<dbReference type="SUPFAM" id="SSF46785">
    <property type="entry name" value="Winged helix' DNA-binding domain"/>
    <property type="match status" value="1"/>
</dbReference>
<keyword evidence="7" id="KW-1185">Reference proteome</keyword>
<dbReference type="EMBL" id="BSRA01000005">
    <property type="protein sequence ID" value="GLV13395.1"/>
    <property type="molecule type" value="Genomic_DNA"/>
</dbReference>
<evidence type="ECO:0000256" key="1">
    <source>
        <dbReference type="ARBA" id="ARBA00023015"/>
    </source>
</evidence>
<dbReference type="EMBL" id="FNOJ01000003">
    <property type="protein sequence ID" value="SDW25064.1"/>
    <property type="molecule type" value="Genomic_DNA"/>
</dbReference>
<keyword evidence="2 6" id="KW-0238">DNA-binding</keyword>
<reference evidence="7" key="2">
    <citation type="submission" date="2016-10" db="EMBL/GenBank/DDBJ databases">
        <authorList>
            <person name="Varghese N."/>
        </authorList>
    </citation>
    <scope>NUCLEOTIDE SEQUENCE [LARGE SCALE GENOMIC DNA]</scope>
    <source>
        <strain evidence="7">DSM 12489</strain>
    </source>
</reference>
<dbReference type="InterPro" id="IPR036388">
    <property type="entry name" value="WH-like_DNA-bd_sf"/>
</dbReference>
<dbReference type="InterPro" id="IPR036390">
    <property type="entry name" value="WH_DNA-bd_sf"/>
</dbReference>
<dbReference type="GO" id="GO:0003677">
    <property type="term" value="F:DNA binding"/>
    <property type="evidence" value="ECO:0007669"/>
    <property type="project" value="UniProtKB-KW"/>
</dbReference>
<name>A0A1H2S1S5_9BACL</name>
<sequence>MENHLTQSECLVASTLQVISGKWKMVILYHLFSQPNMRFSELKRRIPGVSQRVLTKQLRELEQEGIVVRTVYPEVPPRVEYAISPYGRSLRPILDMMHSWGEEHLKRTGRL</sequence>
<proteinExistence type="predicted"/>
<keyword evidence="3" id="KW-0804">Transcription</keyword>
<protein>
    <submittedName>
        <fullName evidence="6">DNA-binding transcriptional regulator, HxlR family</fullName>
    </submittedName>
</protein>